<dbReference type="Gene3D" id="2.60.40.10">
    <property type="entry name" value="Immunoglobulins"/>
    <property type="match status" value="2"/>
</dbReference>
<reference evidence="10 11" key="1">
    <citation type="submission" date="2022-11" db="EMBL/GenBank/DDBJ databases">
        <authorList>
            <person name="Caiyu Z."/>
        </authorList>
    </citation>
    <scope>NUCLEOTIDE SEQUENCE [LARGE SCALE GENOMIC DNA]</scope>
    <source>
        <strain evidence="10 11">YR-4</strain>
    </source>
</reference>
<dbReference type="Gene3D" id="2.70.98.10">
    <property type="match status" value="1"/>
</dbReference>
<comment type="caution">
    <text evidence="10">The sequence shown here is derived from an EMBL/GenBank/DDBJ whole genome shotgun (WGS) entry which is preliminary data.</text>
</comment>
<dbReference type="InterPro" id="IPR014718">
    <property type="entry name" value="GH-type_carb-bd"/>
</dbReference>
<dbReference type="InterPro" id="IPR017853">
    <property type="entry name" value="GH"/>
</dbReference>
<dbReference type="EMBL" id="JAPOHA010000003">
    <property type="protein sequence ID" value="MCY1713498.1"/>
    <property type="molecule type" value="Genomic_DNA"/>
</dbReference>
<dbReference type="RefSeq" id="WP_268057511.1">
    <property type="nucleotide sequence ID" value="NZ_JAPOHA010000003.1"/>
</dbReference>
<dbReference type="InterPro" id="IPR013783">
    <property type="entry name" value="Ig-like_fold"/>
</dbReference>
<dbReference type="InterPro" id="IPR023230">
    <property type="entry name" value="Glyco_hydro_2_CS"/>
</dbReference>
<evidence type="ECO:0000256" key="4">
    <source>
        <dbReference type="ARBA" id="ARBA00013303"/>
    </source>
</evidence>
<dbReference type="NCBIfam" id="NF007666">
    <property type="entry name" value="PRK10340.1"/>
    <property type="match status" value="1"/>
</dbReference>
<dbReference type="InterPro" id="IPR008979">
    <property type="entry name" value="Galactose-bd-like_sf"/>
</dbReference>
<keyword evidence="6 8" id="KW-0326">Glycosidase</keyword>
<dbReference type="Pfam" id="PF16353">
    <property type="entry name" value="LacZ_4"/>
    <property type="match status" value="1"/>
</dbReference>
<dbReference type="InterPro" id="IPR050347">
    <property type="entry name" value="Bact_Beta-galactosidase"/>
</dbReference>
<protein>
    <recommendedName>
        <fullName evidence="4 8">Beta-galactosidase</fullName>
        <ecNumber evidence="3 8">3.2.1.23</ecNumber>
    </recommendedName>
    <alternativeName>
        <fullName evidence="7 8">Lactase</fullName>
    </alternativeName>
</protein>
<evidence type="ECO:0000256" key="6">
    <source>
        <dbReference type="ARBA" id="ARBA00023295"/>
    </source>
</evidence>
<dbReference type="InterPro" id="IPR006101">
    <property type="entry name" value="Glyco_hydro_2"/>
</dbReference>
<dbReference type="SUPFAM" id="SSF49785">
    <property type="entry name" value="Galactose-binding domain-like"/>
    <property type="match status" value="1"/>
</dbReference>
<evidence type="ECO:0000256" key="3">
    <source>
        <dbReference type="ARBA" id="ARBA00012756"/>
    </source>
</evidence>
<comment type="catalytic activity">
    <reaction evidence="1 8">
        <text>Hydrolysis of terminal non-reducing beta-D-galactose residues in beta-D-galactosides.</text>
        <dbReference type="EC" id="3.2.1.23"/>
    </reaction>
</comment>
<dbReference type="Proteomes" id="UP001082703">
    <property type="component" value="Unassembled WGS sequence"/>
</dbReference>
<dbReference type="PROSITE" id="PS00608">
    <property type="entry name" value="GLYCOSYL_HYDROL_F2_2"/>
    <property type="match status" value="1"/>
</dbReference>
<dbReference type="Pfam" id="PF00703">
    <property type="entry name" value="Glyco_hydro_2"/>
    <property type="match status" value="1"/>
</dbReference>
<keyword evidence="11" id="KW-1185">Reference proteome</keyword>
<dbReference type="Pfam" id="PF02836">
    <property type="entry name" value="Glyco_hydro_2_C"/>
    <property type="match status" value="1"/>
</dbReference>
<dbReference type="SUPFAM" id="SSF49303">
    <property type="entry name" value="beta-Galactosidase/glucuronidase domain"/>
    <property type="match status" value="2"/>
</dbReference>
<dbReference type="SUPFAM" id="SSF51445">
    <property type="entry name" value="(Trans)glycosidases"/>
    <property type="match status" value="1"/>
</dbReference>
<evidence type="ECO:0000256" key="1">
    <source>
        <dbReference type="ARBA" id="ARBA00001412"/>
    </source>
</evidence>
<proteinExistence type="inferred from homology"/>
<dbReference type="SUPFAM" id="SSF74650">
    <property type="entry name" value="Galactose mutarotase-like"/>
    <property type="match status" value="1"/>
</dbReference>
<feature type="domain" description="Beta galactosidase small chain/" evidence="9">
    <location>
        <begin position="727"/>
        <end position="1002"/>
    </location>
</feature>
<dbReference type="SMART" id="SM01038">
    <property type="entry name" value="Bgal_small_N"/>
    <property type="match status" value="1"/>
</dbReference>
<evidence type="ECO:0000256" key="2">
    <source>
        <dbReference type="ARBA" id="ARBA00007401"/>
    </source>
</evidence>
<comment type="similarity">
    <text evidence="2 8">Belongs to the glycosyl hydrolase 2 family.</text>
</comment>
<dbReference type="PROSITE" id="PS00719">
    <property type="entry name" value="GLYCOSYL_HYDROL_F2_1"/>
    <property type="match status" value="1"/>
</dbReference>
<dbReference type="Gene3D" id="3.20.20.80">
    <property type="entry name" value="Glycosidases"/>
    <property type="match status" value="1"/>
</dbReference>
<gene>
    <name evidence="10" type="primary">ebgA</name>
    <name evidence="10" type="ORF">OUY18_04410</name>
</gene>
<evidence type="ECO:0000313" key="10">
    <source>
        <dbReference type="EMBL" id="MCY1713498.1"/>
    </source>
</evidence>
<accession>A0ABT4BTU0</accession>
<evidence type="ECO:0000256" key="8">
    <source>
        <dbReference type="RuleBase" id="RU361154"/>
    </source>
</evidence>
<dbReference type="InterPro" id="IPR032312">
    <property type="entry name" value="LacZ_4"/>
</dbReference>
<evidence type="ECO:0000313" key="11">
    <source>
        <dbReference type="Proteomes" id="UP001082703"/>
    </source>
</evidence>
<dbReference type="InterPro" id="IPR023232">
    <property type="entry name" value="Glyco_hydro_2_AS"/>
</dbReference>
<dbReference type="InterPro" id="IPR006104">
    <property type="entry name" value="Glyco_hydro_2_N"/>
</dbReference>
<dbReference type="InterPro" id="IPR006103">
    <property type="entry name" value="Glyco_hydro_2_cat"/>
</dbReference>
<dbReference type="Gene3D" id="2.60.120.260">
    <property type="entry name" value="Galactose-binding domain-like"/>
    <property type="match status" value="1"/>
</dbReference>
<keyword evidence="5 8" id="KW-0378">Hydrolase</keyword>
<organism evidence="10 11">
    <name type="scientific">Caproiciproducens galactitolivorans</name>
    <dbReference type="NCBI Taxonomy" id="642589"/>
    <lineage>
        <taxon>Bacteria</taxon>
        <taxon>Bacillati</taxon>
        <taxon>Bacillota</taxon>
        <taxon>Clostridia</taxon>
        <taxon>Eubacteriales</taxon>
        <taxon>Acutalibacteraceae</taxon>
        <taxon>Caproiciproducens</taxon>
    </lineage>
</organism>
<sequence>MKTWENISQDCINRLPARAHFLSFPNKDAADRKDNCYTHAFKNLNGQWKFMFLDAPEYSPENFYKSDFNVADMDNIVVPGNWQLQGYGKMHYSDLWYNFPINPPYVPTENPTGIYKRTFTIGQNFADKRIILRFCGVDSAYHVWVNGEFVGYSKGARNEAEFDISDIAVIGKNDITVRVYQWSDGTYLEDQDMWWLSGIYRDVELIGLPRNGIYDYKVVTELDDACKNAVLHVSGKFSKADGQVANAALYDYKGNLIFKKSVTASEDHFELSEAVENPKKWSAECPNLYRLYLTTEKDEKIIEVISQNVGFRNIVIHGDTFLVNGVAIKLKGVNRHDYNPKNGRVVAKEEIEKDIIQMKQHNINAIRTSHYPNSYYLYDLCDEYGMYLIAETDLECHGFELTGNYKWITDDPAWELAYVSRMARMIEREKNHPSILMWSLGNESDFGCNFRAMAKKAKAMDPTRLIHYEGDFEAEVVDVYSTMYTWFENDKKPYLMKDIIEKSKKPHVHCEYCHAMGNGPGNLKEYQDVTYAHDKMQGGFIWEWFDQGIYTETENGEIYYRYGGDFGDDPSNKTFCIDGLLMPNRQPSPGLLEYKKVIEPITTTAVDLKKGVFHLISRYDFANLNCFELVYSIMEDDICLQSGVMQLPSVPARSETDIVVPYQLGFEPVAGAKYYINFSYRLNRDTMYAKTGYELATAQFELPIHKDKCQVTPIGKLSVTKEHTMLHIIGNDFSVSFDLVRGTMLKIVRDGVTMLEKGPKLNLWRAPIDNDMDELVPNYKTKYFLHLQHEVVQNIQYSMENNHAEVQVNTLNGTTNGAWHYLTKYLYKIYPTGDIAITVSGVPGGKLDCAPKMLPKIGVTLHIPKELSNVRWSGRGPAETYVDSKEAGLFGLYQRTVDEMFTNYVHPQENGNHIDTSWASFTNDRGMGLMATAEDTFNFSAQYYEDQDIELAKHTCDLKKRDYIVLDIDYKQNGLGSNSCGQRQLEKYQCKFEPFTLSFKLTAYNNKEKSDKNIAREIICD</sequence>
<dbReference type="GO" id="GO:0004565">
    <property type="term" value="F:beta-galactosidase activity"/>
    <property type="evidence" value="ECO:0007669"/>
    <property type="project" value="UniProtKB-EC"/>
</dbReference>
<name>A0ABT4BTU0_9FIRM</name>
<dbReference type="PANTHER" id="PTHR46323:SF2">
    <property type="entry name" value="BETA-GALACTOSIDASE"/>
    <property type="match status" value="1"/>
</dbReference>
<dbReference type="PRINTS" id="PR00132">
    <property type="entry name" value="GLHYDRLASE2"/>
</dbReference>
<dbReference type="InterPro" id="IPR006102">
    <property type="entry name" value="Ig-like_GH2"/>
</dbReference>
<dbReference type="InterPro" id="IPR004199">
    <property type="entry name" value="B-gal_small/dom_5"/>
</dbReference>
<evidence type="ECO:0000256" key="5">
    <source>
        <dbReference type="ARBA" id="ARBA00022801"/>
    </source>
</evidence>
<dbReference type="PANTHER" id="PTHR46323">
    <property type="entry name" value="BETA-GALACTOSIDASE"/>
    <property type="match status" value="1"/>
</dbReference>
<evidence type="ECO:0000259" key="9">
    <source>
        <dbReference type="SMART" id="SM01038"/>
    </source>
</evidence>
<dbReference type="InterPro" id="IPR011013">
    <property type="entry name" value="Gal_mutarotase_sf_dom"/>
</dbReference>
<evidence type="ECO:0000256" key="7">
    <source>
        <dbReference type="ARBA" id="ARBA00032230"/>
    </source>
</evidence>
<dbReference type="Pfam" id="PF02929">
    <property type="entry name" value="Bgal_small_N"/>
    <property type="match status" value="1"/>
</dbReference>
<dbReference type="EC" id="3.2.1.23" evidence="3 8"/>
<dbReference type="Pfam" id="PF02837">
    <property type="entry name" value="Glyco_hydro_2_N"/>
    <property type="match status" value="1"/>
</dbReference>
<dbReference type="InterPro" id="IPR036156">
    <property type="entry name" value="Beta-gal/glucu_dom_sf"/>
</dbReference>